<reference evidence="1" key="2">
    <citation type="submission" date="2021-01" db="UniProtKB">
        <authorList>
            <consortium name="EnsemblPlants"/>
        </authorList>
    </citation>
    <scope>IDENTIFICATION</scope>
</reference>
<accession>A0A7N2KVG0</accession>
<dbReference type="Gramene" id="QL02p034365:mrna">
    <property type="protein sequence ID" value="QL02p034365:mrna:CDS:2"/>
    <property type="gene ID" value="QL02p034365"/>
</dbReference>
<dbReference type="AlphaFoldDB" id="A0A7N2KVG0"/>
<dbReference type="PANTHER" id="PTHR33116:SF86">
    <property type="entry name" value="REVERSE TRANSCRIPTASE DOMAIN-CONTAINING PROTEIN"/>
    <property type="match status" value="1"/>
</dbReference>
<reference evidence="2" key="1">
    <citation type="journal article" date="2016" name="G3 (Bethesda)">
        <title>First Draft Assembly and Annotation of the Genome of a California Endemic Oak Quercus lobata Nee (Fagaceae).</title>
        <authorList>
            <person name="Sork V.L."/>
            <person name="Fitz-Gibbon S.T."/>
            <person name="Puiu D."/>
            <person name="Crepeau M."/>
            <person name="Gugger P.F."/>
            <person name="Sherman R."/>
            <person name="Stevens K."/>
            <person name="Langley C.H."/>
            <person name="Pellegrini M."/>
            <person name="Salzberg S.L."/>
        </authorList>
    </citation>
    <scope>NUCLEOTIDE SEQUENCE [LARGE SCALE GENOMIC DNA]</scope>
    <source>
        <strain evidence="2">cv. SW786</strain>
    </source>
</reference>
<organism evidence="1 2">
    <name type="scientific">Quercus lobata</name>
    <name type="common">Valley oak</name>
    <dbReference type="NCBI Taxonomy" id="97700"/>
    <lineage>
        <taxon>Eukaryota</taxon>
        <taxon>Viridiplantae</taxon>
        <taxon>Streptophyta</taxon>
        <taxon>Embryophyta</taxon>
        <taxon>Tracheophyta</taxon>
        <taxon>Spermatophyta</taxon>
        <taxon>Magnoliopsida</taxon>
        <taxon>eudicotyledons</taxon>
        <taxon>Gunneridae</taxon>
        <taxon>Pentapetalae</taxon>
        <taxon>rosids</taxon>
        <taxon>fabids</taxon>
        <taxon>Fagales</taxon>
        <taxon>Fagaceae</taxon>
        <taxon>Quercus</taxon>
    </lineage>
</organism>
<dbReference type="OMA" id="SIMAKYW"/>
<evidence type="ECO:0000313" key="1">
    <source>
        <dbReference type="EnsemblPlants" id="QL02p034365:mrna:CDS:2"/>
    </source>
</evidence>
<dbReference type="Proteomes" id="UP000594261">
    <property type="component" value="Chromosome 2"/>
</dbReference>
<name>A0A7N2KVG0_QUELO</name>
<proteinExistence type="predicted"/>
<dbReference type="PANTHER" id="PTHR33116">
    <property type="entry name" value="REVERSE TRANSCRIPTASE ZINC-BINDING DOMAIN-CONTAINING PROTEIN-RELATED-RELATED"/>
    <property type="match status" value="1"/>
</dbReference>
<dbReference type="InParanoid" id="A0A7N2KVG0"/>
<dbReference type="EnsemblPlants" id="QL02p034365:mrna">
    <property type="protein sequence ID" value="QL02p034365:mrna:CDS:2"/>
    <property type="gene ID" value="QL02p034365"/>
</dbReference>
<sequence>MVGGKNKMSTFKDLQERIAKRVIGWKEKLISKAGREVLIKTIAQAISAFSMSLFQLPKTLCSDINSIMAKYWSW</sequence>
<protein>
    <submittedName>
        <fullName evidence="1">Uncharacterized protein</fullName>
    </submittedName>
</protein>
<evidence type="ECO:0000313" key="2">
    <source>
        <dbReference type="Proteomes" id="UP000594261"/>
    </source>
</evidence>
<keyword evidence="2" id="KW-1185">Reference proteome</keyword>